<dbReference type="Pfam" id="PF01584">
    <property type="entry name" value="CheW"/>
    <property type="match status" value="1"/>
</dbReference>
<evidence type="ECO:0000259" key="1">
    <source>
        <dbReference type="PROSITE" id="PS50851"/>
    </source>
</evidence>
<accession>A0A4Q7ZAW3</accession>
<organism evidence="2 3">
    <name type="scientific">Fluviicoccus keumensis</name>
    <dbReference type="NCBI Taxonomy" id="1435465"/>
    <lineage>
        <taxon>Bacteria</taxon>
        <taxon>Pseudomonadati</taxon>
        <taxon>Pseudomonadota</taxon>
        <taxon>Gammaproteobacteria</taxon>
        <taxon>Moraxellales</taxon>
        <taxon>Moraxellaceae</taxon>
        <taxon>Fluviicoccus</taxon>
    </lineage>
</organism>
<dbReference type="Proteomes" id="UP000292423">
    <property type="component" value="Unassembled WGS sequence"/>
</dbReference>
<dbReference type="InterPro" id="IPR036061">
    <property type="entry name" value="CheW-like_dom_sf"/>
</dbReference>
<comment type="caution">
    <text evidence="2">The sequence shown here is derived from an EMBL/GenBank/DDBJ whole genome shotgun (WGS) entry which is preliminary data.</text>
</comment>
<evidence type="ECO:0000313" key="3">
    <source>
        <dbReference type="Proteomes" id="UP000292423"/>
    </source>
</evidence>
<dbReference type="EMBL" id="SHKX01000010">
    <property type="protein sequence ID" value="RZU47737.1"/>
    <property type="molecule type" value="Genomic_DNA"/>
</dbReference>
<dbReference type="PROSITE" id="PS50851">
    <property type="entry name" value="CHEW"/>
    <property type="match status" value="1"/>
</dbReference>
<dbReference type="Gene3D" id="2.30.30.40">
    <property type="entry name" value="SH3 Domains"/>
    <property type="match status" value="1"/>
</dbReference>
<name>A0A4Q7ZAW3_9GAMM</name>
<dbReference type="SUPFAM" id="SSF50341">
    <property type="entry name" value="CheW-like"/>
    <property type="match status" value="1"/>
</dbReference>
<evidence type="ECO:0000313" key="2">
    <source>
        <dbReference type="EMBL" id="RZU47737.1"/>
    </source>
</evidence>
<dbReference type="PANTHER" id="PTHR22617">
    <property type="entry name" value="CHEMOTAXIS SENSOR HISTIDINE KINASE-RELATED"/>
    <property type="match status" value="1"/>
</dbReference>
<sequence>MDAATGNRCCQVLLVKVQGRSFAMDLSCIERVFLLMDLQTVPACPDYMAGLMNYHGQGLAVIDLGLWLGLPDASFYDETTPVVLCRHDNRRAAFVVGDVVGVESAPAAAMQTGGGLDTGRMPFCGVLDLAGGMALCLDMERILESVSRVGQGVANGHAA</sequence>
<dbReference type="GO" id="GO:0005829">
    <property type="term" value="C:cytosol"/>
    <property type="evidence" value="ECO:0007669"/>
    <property type="project" value="TreeGrafter"/>
</dbReference>
<feature type="domain" description="CheW-like" evidence="1">
    <location>
        <begin position="9"/>
        <end position="148"/>
    </location>
</feature>
<dbReference type="GO" id="GO:0006935">
    <property type="term" value="P:chemotaxis"/>
    <property type="evidence" value="ECO:0007669"/>
    <property type="project" value="InterPro"/>
</dbReference>
<reference evidence="2 3" key="1">
    <citation type="submission" date="2019-02" db="EMBL/GenBank/DDBJ databases">
        <title>Genomic Encyclopedia of Type Strains, Phase IV (KMG-IV): sequencing the most valuable type-strain genomes for metagenomic binning, comparative biology and taxonomic classification.</title>
        <authorList>
            <person name="Goeker M."/>
        </authorList>
    </citation>
    <scope>NUCLEOTIDE SEQUENCE [LARGE SCALE GENOMIC DNA]</scope>
    <source>
        <strain evidence="2 3">DSM 105135</strain>
    </source>
</reference>
<dbReference type="Gene3D" id="2.40.50.180">
    <property type="entry name" value="CheA-289, Domain 4"/>
    <property type="match status" value="1"/>
</dbReference>
<dbReference type="InterPro" id="IPR002545">
    <property type="entry name" value="CheW-lke_dom"/>
</dbReference>
<dbReference type="AlphaFoldDB" id="A0A4Q7ZAW3"/>
<dbReference type="SMART" id="SM00260">
    <property type="entry name" value="CheW"/>
    <property type="match status" value="1"/>
</dbReference>
<keyword evidence="3" id="KW-1185">Reference proteome</keyword>
<dbReference type="PANTHER" id="PTHR22617:SF23">
    <property type="entry name" value="CHEMOTAXIS PROTEIN CHEW"/>
    <property type="match status" value="1"/>
</dbReference>
<gene>
    <name evidence="2" type="ORF">EV700_0704</name>
</gene>
<dbReference type="CDD" id="cd00588">
    <property type="entry name" value="CheW_like"/>
    <property type="match status" value="1"/>
</dbReference>
<protein>
    <submittedName>
        <fullName evidence="2">Chemotaxis signal transduction protein</fullName>
    </submittedName>
</protein>
<dbReference type="GO" id="GO:0007165">
    <property type="term" value="P:signal transduction"/>
    <property type="evidence" value="ECO:0007669"/>
    <property type="project" value="InterPro"/>
</dbReference>
<proteinExistence type="predicted"/>
<dbReference type="InterPro" id="IPR039315">
    <property type="entry name" value="CheW"/>
</dbReference>